<evidence type="ECO:0000256" key="1">
    <source>
        <dbReference type="PROSITE-ProRule" id="PRU00176"/>
    </source>
</evidence>
<dbReference type="CDD" id="cd00590">
    <property type="entry name" value="RRM_SF"/>
    <property type="match status" value="1"/>
</dbReference>
<dbReference type="PANTHER" id="PTHR34427">
    <property type="entry name" value="DUF4283 DOMAIN PROTEIN"/>
    <property type="match status" value="1"/>
</dbReference>
<dbReference type="SUPFAM" id="SSF54928">
    <property type="entry name" value="RNA-binding domain, RBD"/>
    <property type="match status" value="1"/>
</dbReference>
<dbReference type="InterPro" id="IPR000504">
    <property type="entry name" value="RRM_dom"/>
</dbReference>
<accession>A0A445M2W9</accession>
<feature type="domain" description="RRM" evidence="3">
    <location>
        <begin position="29"/>
        <end position="106"/>
    </location>
</feature>
<reference evidence="4 5" key="1">
    <citation type="submission" date="2018-09" db="EMBL/GenBank/DDBJ databases">
        <title>A high-quality reference genome of wild soybean provides a powerful tool to mine soybean genomes.</title>
        <authorList>
            <person name="Xie M."/>
            <person name="Chung C.Y.L."/>
            <person name="Li M.-W."/>
            <person name="Wong F.-L."/>
            <person name="Chan T.-F."/>
            <person name="Lam H.-M."/>
        </authorList>
    </citation>
    <scope>NUCLEOTIDE SEQUENCE [LARGE SCALE GENOMIC DNA]</scope>
    <source>
        <strain evidence="5">cv. W05</strain>
        <tissue evidence="4">Hypocotyl of etiolated seedlings</tissue>
    </source>
</reference>
<dbReference type="InterPro" id="IPR012677">
    <property type="entry name" value="Nucleotide-bd_a/b_plait_sf"/>
</dbReference>
<protein>
    <recommendedName>
        <fullName evidence="3">RRM domain-containing protein</fullName>
    </recommendedName>
</protein>
<feature type="compositionally biased region" description="Polar residues" evidence="2">
    <location>
        <begin position="461"/>
        <end position="474"/>
    </location>
</feature>
<dbReference type="AlphaFoldDB" id="A0A445M2W9"/>
<feature type="compositionally biased region" description="Polar residues" evidence="2">
    <location>
        <begin position="154"/>
        <end position="179"/>
    </location>
</feature>
<sequence length="658" mass="73665">MSALFRKTQNNISYNTYMERVNIPPIEGNVREITRFPEDVTEKDLWVQFKRWGDVREVFISKKRNKGGRRYGFVRFSGVTDVHRLERQLDNLIVGGLKLYVNVPKYERGKGRDAVRRPEPKTQTEGDHQGKTTPYQNHSRYREPQMSYAKALLTNPTTSTPRRYTENASPRSEGSQSSVHLEIPTGTKQWYVEAWMGRIKKLANLETAEDDIAWELGTDVVPKYLGDDLFLLLGLSDNRAEEVVEEEARHGTTPFHTLEKWNPKLRAGHRLTSVLCWGIPLNAWETANIRKIVAPIGEFMEVDDDADEMRRLDRARVLIRTSWKPILQHTVNLHIAGELHKVHIVEETGLINGRCSCKLRSICGSSDAIASDDSVIASPRSDAIEVLDSTLTPRDIDGNTTARGTNTDNRENPLLPSGTPHDDDPADKTPARWTICKNSKADRPIPREGNEKPTGRLLTSKMETTFANEETPSTHFKPRDESNGDQNAARSSRDTEIVDPMHGQGTQNEWGVGNLQMASSKATRVPLAADRGQTIDYKETMPTLVTESKKEACDISDAICGPLLVGLNNPILVEPDTQQNINSAANKPETLGTRKVYLRNKGCRKQKALISVNVCQTDESPETNNLKQTTVDIATNSLSNKGAESPSNKAMKSTACQF</sequence>
<evidence type="ECO:0000313" key="4">
    <source>
        <dbReference type="EMBL" id="RZC29896.1"/>
    </source>
</evidence>
<dbReference type="InterPro" id="IPR035979">
    <property type="entry name" value="RBD_domain_sf"/>
</dbReference>
<dbReference type="SMART" id="SM00360">
    <property type="entry name" value="RRM"/>
    <property type="match status" value="1"/>
</dbReference>
<feature type="region of interest" description="Disordered" evidence="2">
    <location>
        <begin position="638"/>
        <end position="658"/>
    </location>
</feature>
<proteinExistence type="predicted"/>
<keyword evidence="1" id="KW-0694">RNA-binding</keyword>
<dbReference type="Pfam" id="PF00076">
    <property type="entry name" value="RRM_1"/>
    <property type="match status" value="1"/>
</dbReference>
<feature type="compositionally biased region" description="Polar residues" evidence="2">
    <location>
        <begin position="398"/>
        <end position="407"/>
    </location>
</feature>
<feature type="compositionally biased region" description="Basic and acidic residues" evidence="2">
    <location>
        <begin position="420"/>
        <end position="430"/>
    </location>
</feature>
<comment type="caution">
    <text evidence="4">The sequence shown here is derived from an EMBL/GenBank/DDBJ whole genome shotgun (WGS) entry which is preliminary data.</text>
</comment>
<evidence type="ECO:0000256" key="2">
    <source>
        <dbReference type="SAM" id="MobiDB-lite"/>
    </source>
</evidence>
<dbReference type="SMR" id="A0A445M2W9"/>
<feature type="region of interest" description="Disordered" evidence="2">
    <location>
        <begin position="109"/>
        <end position="180"/>
    </location>
</feature>
<feature type="compositionally biased region" description="Basic and acidic residues" evidence="2">
    <location>
        <begin position="109"/>
        <end position="130"/>
    </location>
</feature>
<feature type="region of interest" description="Disordered" evidence="2">
    <location>
        <begin position="389"/>
        <end position="509"/>
    </location>
</feature>
<gene>
    <name evidence="4" type="ORF">D0Y65_001489</name>
</gene>
<dbReference type="PANTHER" id="PTHR34427:SF5">
    <property type="entry name" value="DUF4283 DOMAIN-CONTAINING PROTEIN"/>
    <property type="match status" value="1"/>
</dbReference>
<name>A0A445M2W9_GLYSO</name>
<dbReference type="Gene3D" id="3.30.70.330">
    <property type="match status" value="1"/>
</dbReference>
<evidence type="ECO:0000259" key="3">
    <source>
        <dbReference type="PROSITE" id="PS50102"/>
    </source>
</evidence>
<evidence type="ECO:0000313" key="5">
    <source>
        <dbReference type="Proteomes" id="UP000289340"/>
    </source>
</evidence>
<organism evidence="4 5">
    <name type="scientific">Glycine soja</name>
    <name type="common">Wild soybean</name>
    <dbReference type="NCBI Taxonomy" id="3848"/>
    <lineage>
        <taxon>Eukaryota</taxon>
        <taxon>Viridiplantae</taxon>
        <taxon>Streptophyta</taxon>
        <taxon>Embryophyta</taxon>
        <taxon>Tracheophyta</taxon>
        <taxon>Spermatophyta</taxon>
        <taxon>Magnoliopsida</taxon>
        <taxon>eudicotyledons</taxon>
        <taxon>Gunneridae</taxon>
        <taxon>Pentapetalae</taxon>
        <taxon>rosids</taxon>
        <taxon>fabids</taxon>
        <taxon>Fabales</taxon>
        <taxon>Fabaceae</taxon>
        <taxon>Papilionoideae</taxon>
        <taxon>50 kb inversion clade</taxon>
        <taxon>NPAAA clade</taxon>
        <taxon>indigoferoid/millettioid clade</taxon>
        <taxon>Phaseoleae</taxon>
        <taxon>Glycine</taxon>
        <taxon>Glycine subgen. Soja</taxon>
    </lineage>
</organism>
<dbReference type="EMBL" id="QZWG01000001">
    <property type="protein sequence ID" value="RZC29896.1"/>
    <property type="molecule type" value="Genomic_DNA"/>
</dbReference>
<dbReference type="PROSITE" id="PS50102">
    <property type="entry name" value="RRM"/>
    <property type="match status" value="1"/>
</dbReference>
<dbReference type="Proteomes" id="UP000289340">
    <property type="component" value="Chromosome 1"/>
</dbReference>
<dbReference type="GO" id="GO:0003723">
    <property type="term" value="F:RNA binding"/>
    <property type="evidence" value="ECO:0007669"/>
    <property type="project" value="UniProtKB-UniRule"/>
</dbReference>
<keyword evidence="5" id="KW-1185">Reference proteome</keyword>
<feature type="compositionally biased region" description="Basic and acidic residues" evidence="2">
    <location>
        <begin position="439"/>
        <end position="454"/>
    </location>
</feature>